<dbReference type="EMBL" id="JABAIA010000004">
    <property type="protein sequence ID" value="NLR68638.1"/>
    <property type="molecule type" value="Genomic_DNA"/>
</dbReference>
<dbReference type="SUPFAM" id="SSF53448">
    <property type="entry name" value="Nucleotide-diphospho-sugar transferases"/>
    <property type="match status" value="1"/>
</dbReference>
<protein>
    <submittedName>
        <fullName evidence="2">Glycosyltransferase family 2 protein</fullName>
    </submittedName>
</protein>
<dbReference type="InterPro" id="IPR029044">
    <property type="entry name" value="Nucleotide-diphossugar_trans"/>
</dbReference>
<dbReference type="Proteomes" id="UP000570474">
    <property type="component" value="Unassembled WGS sequence"/>
</dbReference>
<dbReference type="Gene3D" id="3.90.550.10">
    <property type="entry name" value="Spore Coat Polysaccharide Biosynthesis Protein SpsA, Chain A"/>
    <property type="match status" value="1"/>
</dbReference>
<accession>A0A847S6C8</accession>
<dbReference type="AlphaFoldDB" id="A0A847S6C8"/>
<evidence type="ECO:0000313" key="2">
    <source>
        <dbReference type="EMBL" id="NLR68638.1"/>
    </source>
</evidence>
<keyword evidence="2" id="KW-0808">Transferase</keyword>
<comment type="caution">
    <text evidence="2">The sequence shown here is derived from an EMBL/GenBank/DDBJ whole genome shotgun (WGS) entry which is preliminary data.</text>
</comment>
<dbReference type="CDD" id="cd00761">
    <property type="entry name" value="Glyco_tranf_GTA_type"/>
    <property type="match status" value="1"/>
</dbReference>
<name>A0A847S6C8_9BACT</name>
<reference evidence="2 3" key="1">
    <citation type="submission" date="2020-04" db="EMBL/GenBank/DDBJ databases">
        <authorList>
            <person name="Yin C."/>
        </authorList>
    </citation>
    <scope>NUCLEOTIDE SEQUENCE [LARGE SCALE GENOMIC DNA]</scope>
    <source>
        <strain evidence="2 3">Ae27</strain>
    </source>
</reference>
<proteinExistence type="predicted"/>
<feature type="domain" description="Glycosyltransferase 2-like" evidence="1">
    <location>
        <begin position="9"/>
        <end position="141"/>
    </location>
</feature>
<dbReference type="GO" id="GO:0016740">
    <property type="term" value="F:transferase activity"/>
    <property type="evidence" value="ECO:0007669"/>
    <property type="project" value="UniProtKB-KW"/>
</dbReference>
<dbReference type="RefSeq" id="WP_168874599.1">
    <property type="nucleotide sequence ID" value="NZ_JABAIA010000004.1"/>
</dbReference>
<gene>
    <name evidence="2" type="ORF">HGH92_30325</name>
</gene>
<dbReference type="InterPro" id="IPR050834">
    <property type="entry name" value="Glycosyltransf_2"/>
</dbReference>
<dbReference type="PANTHER" id="PTHR43685:SF2">
    <property type="entry name" value="GLYCOSYLTRANSFERASE 2-LIKE DOMAIN-CONTAINING PROTEIN"/>
    <property type="match status" value="1"/>
</dbReference>
<dbReference type="InterPro" id="IPR001173">
    <property type="entry name" value="Glyco_trans_2-like"/>
</dbReference>
<dbReference type="PANTHER" id="PTHR43685">
    <property type="entry name" value="GLYCOSYLTRANSFERASE"/>
    <property type="match status" value="1"/>
</dbReference>
<keyword evidence="3" id="KW-1185">Reference proteome</keyword>
<organism evidence="2 3">
    <name type="scientific">Chitinophaga varians</name>
    <dbReference type="NCBI Taxonomy" id="2202339"/>
    <lineage>
        <taxon>Bacteria</taxon>
        <taxon>Pseudomonadati</taxon>
        <taxon>Bacteroidota</taxon>
        <taxon>Chitinophagia</taxon>
        <taxon>Chitinophagales</taxon>
        <taxon>Chitinophagaceae</taxon>
        <taxon>Chitinophaga</taxon>
    </lineage>
</organism>
<sequence>MSIKIPVISCVCVTRNKPQMLKKVIACFTAQSYPEKELVIVYEDDDVATDELVNEAAIISRDDIQLVRIKSFPKTTLGELRNIGIQTAKGEFICQWDDDDWYHKDRLAEQYNAAVNHDREGAVMTRWLVFDAIDRQAYISNKRMWEGSVLCRKSVLQLMPYEDKTIGEDSATIDYLVSQKCLHPMNGVPGLYIYIYHGGNTWNFDHWSYIFECSTALSYDHSQCIADILDGNYTVYAGSLLLDKILQSEYIDKRILG</sequence>
<dbReference type="Pfam" id="PF00535">
    <property type="entry name" value="Glycos_transf_2"/>
    <property type="match status" value="1"/>
</dbReference>
<evidence type="ECO:0000313" key="3">
    <source>
        <dbReference type="Proteomes" id="UP000570474"/>
    </source>
</evidence>
<evidence type="ECO:0000259" key="1">
    <source>
        <dbReference type="Pfam" id="PF00535"/>
    </source>
</evidence>